<dbReference type="AlphaFoldDB" id="B3QT26"/>
<keyword evidence="5" id="KW-0077">Bacteriochlorophyll biosynthesis</keyword>
<dbReference type="Proteomes" id="UP000001208">
    <property type="component" value="Chromosome"/>
</dbReference>
<dbReference type="UniPathway" id="UPA00669"/>
<dbReference type="GO" id="GO:0030494">
    <property type="term" value="P:bacteriochlorophyll biosynthetic process"/>
    <property type="evidence" value="ECO:0007669"/>
    <property type="project" value="UniProtKB-UniPathway"/>
</dbReference>
<evidence type="ECO:0000313" key="8">
    <source>
        <dbReference type="EMBL" id="ACF12669.1"/>
    </source>
</evidence>
<dbReference type="Pfam" id="PF00148">
    <property type="entry name" value="Oxidored_nitro"/>
    <property type="match status" value="1"/>
</dbReference>
<dbReference type="PANTHER" id="PTHR39429:SF3">
    <property type="entry name" value="LIGHT-INDEPENDENT PROTOCHLOROPHYLLIDE REDUCTASE SUBUNIT N"/>
    <property type="match status" value="1"/>
</dbReference>
<evidence type="ECO:0000256" key="5">
    <source>
        <dbReference type="ARBA" id="ARBA00023181"/>
    </source>
</evidence>
<dbReference type="PIRSF" id="PIRSF000163">
    <property type="entry name" value="PCP_ChlB"/>
    <property type="match status" value="1"/>
</dbReference>
<evidence type="ECO:0000256" key="4">
    <source>
        <dbReference type="ARBA" id="ARBA00023171"/>
    </source>
</evidence>
<dbReference type="GO" id="GO:0015979">
    <property type="term" value="P:photosynthesis"/>
    <property type="evidence" value="ECO:0007669"/>
    <property type="project" value="UniProtKB-KW"/>
</dbReference>
<name>B3QT26_CHLT3</name>
<dbReference type="Gene3D" id="3.40.50.1980">
    <property type="entry name" value="Nitrogenase molybdenum iron protein domain"/>
    <property type="match status" value="2"/>
</dbReference>
<dbReference type="NCBIfam" id="TIGR02015">
    <property type="entry name" value="BchY"/>
    <property type="match status" value="1"/>
</dbReference>
<dbReference type="InterPro" id="IPR016209">
    <property type="entry name" value="Protochlorophyllide_Rdtase"/>
</dbReference>
<evidence type="ECO:0000313" key="9">
    <source>
        <dbReference type="Proteomes" id="UP000001208"/>
    </source>
</evidence>
<keyword evidence="2" id="KW-0602">Photosynthesis</keyword>
<keyword evidence="4" id="KW-0149">Chlorophyll biosynthesis</keyword>
<dbReference type="GO" id="GO:0016731">
    <property type="term" value="F:oxidoreductase activity, acting on iron-sulfur proteins as donors, NAD or NADP as acceptor"/>
    <property type="evidence" value="ECO:0007669"/>
    <property type="project" value="InterPro"/>
</dbReference>
<dbReference type="KEGG" id="cts:Ctha_0198"/>
<protein>
    <submittedName>
        <fullName evidence="8">Chlorophyllide reductase subunit Y</fullName>
    </submittedName>
</protein>
<dbReference type="InterPro" id="IPR000510">
    <property type="entry name" value="Nase/OxRdtase_comp1"/>
</dbReference>
<reference evidence="8 9" key="1">
    <citation type="submission" date="2008-06" db="EMBL/GenBank/DDBJ databases">
        <title>Complete sequence of Chloroherpeton thalassium ATCC 35110.</title>
        <authorList>
            <consortium name="US DOE Joint Genome Institute"/>
            <person name="Lucas S."/>
            <person name="Copeland A."/>
            <person name="Lapidus A."/>
            <person name="Glavina del Rio T."/>
            <person name="Dalin E."/>
            <person name="Tice H."/>
            <person name="Bruce D."/>
            <person name="Goodwin L."/>
            <person name="Pitluck S."/>
            <person name="Schmutz J."/>
            <person name="Larimer F."/>
            <person name="Land M."/>
            <person name="Hauser L."/>
            <person name="Kyrpides N."/>
            <person name="Mikhailova N."/>
            <person name="Liu Z."/>
            <person name="Li T."/>
            <person name="Zhao F."/>
            <person name="Overmann J."/>
            <person name="Bryant D.A."/>
            <person name="Richardson P."/>
        </authorList>
    </citation>
    <scope>NUCLEOTIDE SEQUENCE [LARGE SCALE GENOMIC DNA]</scope>
    <source>
        <strain evidence="9">ATCC 35110 / GB-78</strain>
    </source>
</reference>
<feature type="domain" description="Nitrogenase/oxidoreductase component 1" evidence="7">
    <location>
        <begin position="45"/>
        <end position="420"/>
    </location>
</feature>
<proteinExistence type="predicted"/>
<dbReference type="STRING" id="517418.Ctha_0198"/>
<keyword evidence="9" id="KW-1185">Reference proteome</keyword>
<accession>B3QT26</accession>
<dbReference type="PANTHER" id="PTHR39429">
    <property type="entry name" value="LIGHT-INDEPENDENT PROTOCHLOROPHYLLIDE REDUCTASE SUBUNIT N"/>
    <property type="match status" value="1"/>
</dbReference>
<sequence length="439" mass="48217">MSEEKNKTNLQSESNFESLFNELSKTRGKGQGQSEKVNLHPQTMCPGFGGLRVLARINGAQVCLVTDKGCLYGLTFVSQFYAARKSVLSVEITDKTLSVGSLDTDIKKALEKIAEDKSVRVIPVVSLCVAETAGFAAELLPKKIGDVEIFPVKLPAYQLRSHPEAKDVAVLALLSRFADFSVKRKKTLLIVGEIFPLDAMAIGALLQQLGVEAVFTLPSQSLDDYKEAGSVGACAILHPFYEQTAAFFQEKGVPIITGNPVGANSTYKWIKDIGEVLALNPAQVELVAQQEKDKIKAVMQQHKVEGSVIVAGYEGNEFPLVRLLLEAGLTVPYASTSIKQTPLGEEDDKLLKMLGTDVRYRKFLEEDRRAVLEHKPDLVIGTTSLDSYVKEMGIPAVYYTNIMSSRPLYFAQGAATVLTLINGLLKRKNIYEKMQAFFQ</sequence>
<keyword evidence="6" id="KW-0812">Transmembrane</keyword>
<comment type="pathway">
    <text evidence="1">Porphyrin-containing compound metabolism; bacteriochlorophyll biosynthesis.</text>
</comment>
<dbReference type="InterPro" id="IPR050293">
    <property type="entry name" value="LIPOR_BchN/ChlN"/>
</dbReference>
<evidence type="ECO:0000256" key="2">
    <source>
        <dbReference type="ARBA" id="ARBA00022531"/>
    </source>
</evidence>
<dbReference type="GO" id="GO:0016020">
    <property type="term" value="C:membrane"/>
    <property type="evidence" value="ECO:0007669"/>
    <property type="project" value="InterPro"/>
</dbReference>
<keyword evidence="6" id="KW-0472">Membrane</keyword>
<gene>
    <name evidence="8" type="ordered locus">Ctha_0198</name>
</gene>
<dbReference type="eggNOG" id="COG2710">
    <property type="taxonomic scope" value="Bacteria"/>
</dbReference>
<feature type="transmembrane region" description="Helical" evidence="6">
    <location>
        <begin position="408"/>
        <end position="425"/>
    </location>
</feature>
<dbReference type="EMBL" id="CP001100">
    <property type="protein sequence ID" value="ACF12669.1"/>
    <property type="molecule type" value="Genomic_DNA"/>
</dbReference>
<organism evidence="8 9">
    <name type="scientific">Chloroherpeton thalassium (strain ATCC 35110 / GB-78)</name>
    <dbReference type="NCBI Taxonomy" id="517418"/>
    <lineage>
        <taxon>Bacteria</taxon>
        <taxon>Pseudomonadati</taxon>
        <taxon>Chlorobiota</taxon>
        <taxon>Chlorobiia</taxon>
        <taxon>Chlorobiales</taxon>
        <taxon>Chloroherpetonaceae</taxon>
        <taxon>Chloroherpeton</taxon>
    </lineage>
</organism>
<evidence type="ECO:0000259" key="7">
    <source>
        <dbReference type="Pfam" id="PF00148"/>
    </source>
</evidence>
<evidence type="ECO:0000256" key="1">
    <source>
        <dbReference type="ARBA" id="ARBA00004800"/>
    </source>
</evidence>
<dbReference type="HOGENOM" id="CLU_536179_0_0_10"/>
<dbReference type="SUPFAM" id="SSF53807">
    <property type="entry name" value="Helical backbone' metal receptor"/>
    <property type="match status" value="1"/>
</dbReference>
<evidence type="ECO:0000256" key="6">
    <source>
        <dbReference type="SAM" id="Phobius"/>
    </source>
</evidence>
<keyword evidence="3" id="KW-0560">Oxidoreductase</keyword>
<keyword evidence="6" id="KW-1133">Transmembrane helix</keyword>
<evidence type="ECO:0000256" key="3">
    <source>
        <dbReference type="ARBA" id="ARBA00023002"/>
    </source>
</evidence>
<dbReference type="InterPro" id="IPR010245">
    <property type="entry name" value="BchY"/>
</dbReference>